<proteinExistence type="predicted"/>
<dbReference type="Gene3D" id="4.10.280.10">
    <property type="entry name" value="Helix-loop-helix DNA-binding domain"/>
    <property type="match status" value="1"/>
</dbReference>
<dbReference type="SUPFAM" id="SSF140500">
    <property type="entry name" value="BAS1536-like"/>
    <property type="match status" value="1"/>
</dbReference>
<accession>A0A1M6DQZ3</accession>
<protein>
    <submittedName>
        <fullName evidence="1">Spo0E like sporulation regulatory protein</fullName>
    </submittedName>
</protein>
<gene>
    <name evidence="1" type="ORF">SAMN02745941_04294</name>
</gene>
<name>A0A1M6DQZ3_9CLOT</name>
<evidence type="ECO:0000313" key="1">
    <source>
        <dbReference type="EMBL" id="SHI75560.1"/>
    </source>
</evidence>
<organism evidence="1 2">
    <name type="scientific">Clostridium intestinale DSM 6191</name>
    <dbReference type="NCBI Taxonomy" id="1121320"/>
    <lineage>
        <taxon>Bacteria</taxon>
        <taxon>Bacillati</taxon>
        <taxon>Bacillota</taxon>
        <taxon>Clostridia</taxon>
        <taxon>Eubacteriales</taxon>
        <taxon>Clostridiaceae</taxon>
        <taxon>Clostridium</taxon>
    </lineage>
</organism>
<dbReference type="InterPro" id="IPR036638">
    <property type="entry name" value="HLH_DNA-bd_sf"/>
</dbReference>
<dbReference type="RefSeq" id="WP_021800516.1">
    <property type="nucleotide sequence ID" value="NZ_FQXU01000019.1"/>
</dbReference>
<dbReference type="GO" id="GO:0043937">
    <property type="term" value="P:regulation of sporulation"/>
    <property type="evidence" value="ECO:0007669"/>
    <property type="project" value="InterPro"/>
</dbReference>
<dbReference type="EMBL" id="FQXU01000019">
    <property type="protein sequence ID" value="SHI75560.1"/>
    <property type="molecule type" value="Genomic_DNA"/>
</dbReference>
<dbReference type="Proteomes" id="UP000184241">
    <property type="component" value="Unassembled WGS sequence"/>
</dbReference>
<dbReference type="AlphaFoldDB" id="A0A1M6DQZ3"/>
<reference evidence="1 2" key="1">
    <citation type="submission" date="2016-11" db="EMBL/GenBank/DDBJ databases">
        <authorList>
            <person name="Jaros S."/>
            <person name="Januszkiewicz K."/>
            <person name="Wedrychowicz H."/>
        </authorList>
    </citation>
    <scope>NUCLEOTIDE SEQUENCE [LARGE SCALE GENOMIC DNA]</scope>
    <source>
        <strain evidence="1 2">DSM 6191</strain>
    </source>
</reference>
<evidence type="ECO:0000313" key="2">
    <source>
        <dbReference type="Proteomes" id="UP000184241"/>
    </source>
</evidence>
<dbReference type="GO" id="GO:0046983">
    <property type="term" value="F:protein dimerization activity"/>
    <property type="evidence" value="ECO:0007669"/>
    <property type="project" value="InterPro"/>
</dbReference>
<dbReference type="InterPro" id="IPR037208">
    <property type="entry name" value="Spo0E-like_sf"/>
</dbReference>
<sequence length="61" mass="7343">MDMDKIEKNLFELDKYISEVRDTLNEISVTCDEEAPRLQLSQYLDELIVEYMKLKMNKIEK</sequence>